<keyword evidence="3" id="KW-0645">Protease</keyword>
<dbReference type="InterPro" id="IPR006212">
    <property type="entry name" value="Furin_repeat"/>
</dbReference>
<dbReference type="PANTHER" id="PTHR42884">
    <property type="entry name" value="PROPROTEIN CONVERTASE SUBTILISIN/KEXIN-RELATED"/>
    <property type="match status" value="1"/>
</dbReference>
<dbReference type="SUPFAM" id="SSF49785">
    <property type="entry name" value="Galactose-binding domain-like"/>
    <property type="match status" value="1"/>
</dbReference>
<comment type="similarity">
    <text evidence="10">Belongs to the peptidase S8 family.</text>
</comment>
<evidence type="ECO:0000256" key="4">
    <source>
        <dbReference type="ARBA" id="ARBA00022685"/>
    </source>
</evidence>
<comment type="caution">
    <text evidence="14">The sequence shown here is derived from an EMBL/GenBank/DDBJ whole genome shotgun (WGS) entry which is preliminary data.</text>
</comment>
<keyword evidence="6" id="KW-0378">Hydrolase</keyword>
<dbReference type="CDD" id="cd00054">
    <property type="entry name" value="EGF_CA"/>
    <property type="match status" value="1"/>
</dbReference>
<dbReference type="SUPFAM" id="SSF57184">
    <property type="entry name" value="Growth factor receptor domain"/>
    <property type="match status" value="1"/>
</dbReference>
<dbReference type="GO" id="GO:0016485">
    <property type="term" value="P:protein processing"/>
    <property type="evidence" value="ECO:0007669"/>
    <property type="project" value="TreeGrafter"/>
</dbReference>
<sequence>MGPRTLTKITLKIGAREGRNGKGSIYVWANGNGGDEDDCAADGYVSSIYTISVGAIGVDGGYSSFDEQCSAKMVVAYVTDDMGNSAIRTTDRRRDGYHMCTSTYGGTSASAPMVSGTIALALEANPNLTWRDVQYLIVYTADPHQTAGPLTRNGAGLAVSRQYGFGVMDAEAMVTRARHWINAPPQIEHHITAASQEPSSNTTYSATVNFTGKIQYLEHVVVTISVAIPENTFSLTRGDLQISLESPSGTLSILLRPRPNDKAPDRYVDWPFMSVMFWGENPTGQWTLNITTRDITGVAVVSEVEFHFYGVSQVPESVTNIPDQCHSDCKRGCAGEGSNLCDTCVNLRNAYTLECINECPSGYSNRRGYCYNESLAVKECNSPLKNKTGFNDGRVGCTKAGFKECCTNGNCAASPLEPSSCFCDTLCYKFKDCCDDIAEIGCPVENVTETFPYIDLGVTPGVETNHVDFEGRSPPIKILFPLGASIESHIYVSSNGSFLLTSDGTILDAYSGLVAPFLSVNNPSSGSISFEVHQRDKSQPLFTHVNSIINKHENTKFNSSWLLVALWENVQPYGEIYLGNTFQGILVTDFTTSSYAIFTYKCGDLEVSDPGEIGFGFTNKDGLNITHGATYRKHSYFIACLNEPNTLWVNVVYQIARSANECEANNGDCEQVCMNTFLSFNCSCDDGYDLNTDGYTCLDIDECSDPGHGCTQNCENTVGSYHCNCSTGYELNADGRTCTKESIVPEPQSQLIVTIAIGAGVLLALIFCTCIIGISLAWIKFKRWTLSIFEFKDQEVPLKEVQVQLKQEQHEAEEHS</sequence>
<evidence type="ECO:0000256" key="3">
    <source>
        <dbReference type="ARBA" id="ARBA00022670"/>
    </source>
</evidence>
<dbReference type="FunFam" id="2.10.25.10:FF:000240">
    <property type="entry name" value="Vitamin K-dependent protein S"/>
    <property type="match status" value="1"/>
</dbReference>
<dbReference type="Pfam" id="PF01483">
    <property type="entry name" value="P_proprotein"/>
    <property type="match status" value="1"/>
</dbReference>
<dbReference type="InterPro" id="IPR003886">
    <property type="entry name" value="NIDO_dom"/>
</dbReference>
<keyword evidence="2 9" id="KW-0245">EGF-like domain</keyword>
<keyword evidence="4" id="KW-0165">Cleavage on pair of basic residues</keyword>
<feature type="domain" description="EGF-like" evidence="12">
    <location>
        <begin position="699"/>
        <end position="739"/>
    </location>
</feature>
<dbReference type="GO" id="GO:0005802">
    <property type="term" value="C:trans-Golgi network"/>
    <property type="evidence" value="ECO:0007669"/>
    <property type="project" value="TreeGrafter"/>
</dbReference>
<dbReference type="Proteomes" id="UP001174909">
    <property type="component" value="Unassembled WGS sequence"/>
</dbReference>
<dbReference type="InterPro" id="IPR000209">
    <property type="entry name" value="Peptidase_S8/S53_dom"/>
</dbReference>
<proteinExistence type="inferred from homology"/>
<dbReference type="SMART" id="SM00181">
    <property type="entry name" value="EGF"/>
    <property type="match status" value="3"/>
</dbReference>
<evidence type="ECO:0000256" key="1">
    <source>
        <dbReference type="ARBA" id="ARBA00005897"/>
    </source>
</evidence>
<dbReference type="Pfam" id="PF06119">
    <property type="entry name" value="NIDO"/>
    <property type="match status" value="1"/>
</dbReference>
<dbReference type="Pfam" id="PF07645">
    <property type="entry name" value="EGF_CA"/>
    <property type="match status" value="1"/>
</dbReference>
<dbReference type="GO" id="GO:0007160">
    <property type="term" value="P:cell-matrix adhesion"/>
    <property type="evidence" value="ECO:0007669"/>
    <property type="project" value="InterPro"/>
</dbReference>
<dbReference type="PROSITE" id="PS51829">
    <property type="entry name" value="P_HOMO_B"/>
    <property type="match status" value="1"/>
</dbReference>
<dbReference type="PROSITE" id="PS00138">
    <property type="entry name" value="SUBTILASE_SER"/>
    <property type="match status" value="1"/>
</dbReference>
<dbReference type="PROSITE" id="PS51892">
    <property type="entry name" value="SUBTILASE"/>
    <property type="match status" value="1"/>
</dbReference>
<comment type="caution">
    <text evidence="9">Lacks conserved residue(s) required for the propagation of feature annotation.</text>
</comment>
<dbReference type="AlphaFoldDB" id="A0AA35RYJ8"/>
<keyword evidence="11" id="KW-1133">Transmembrane helix</keyword>
<dbReference type="Gene3D" id="2.10.25.10">
    <property type="entry name" value="Laminin"/>
    <property type="match status" value="2"/>
</dbReference>
<accession>A0AA35RYJ8</accession>
<dbReference type="InterPro" id="IPR036852">
    <property type="entry name" value="Peptidase_S8/S53_dom_sf"/>
</dbReference>
<evidence type="ECO:0000256" key="11">
    <source>
        <dbReference type="SAM" id="Phobius"/>
    </source>
</evidence>
<evidence type="ECO:0000256" key="6">
    <source>
        <dbReference type="ARBA" id="ARBA00022801"/>
    </source>
</evidence>
<dbReference type="Pfam" id="PF14670">
    <property type="entry name" value="FXa_inhibition"/>
    <property type="match status" value="1"/>
</dbReference>
<evidence type="ECO:0000256" key="7">
    <source>
        <dbReference type="ARBA" id="ARBA00022825"/>
    </source>
</evidence>
<keyword evidence="15" id="KW-1185">Reference proteome</keyword>
<dbReference type="SUPFAM" id="SSF52743">
    <property type="entry name" value="Subtilisin-like"/>
    <property type="match status" value="1"/>
</dbReference>
<reference evidence="14" key="1">
    <citation type="submission" date="2023-03" db="EMBL/GenBank/DDBJ databases">
        <authorList>
            <person name="Steffen K."/>
            <person name="Cardenas P."/>
        </authorList>
    </citation>
    <scope>NUCLEOTIDE SEQUENCE</scope>
</reference>
<evidence type="ECO:0000259" key="13">
    <source>
        <dbReference type="PROSITE" id="PS51829"/>
    </source>
</evidence>
<dbReference type="FunFam" id="2.10.25.10:FF:000010">
    <property type="entry name" value="Pro-epidermal growth factor"/>
    <property type="match status" value="1"/>
</dbReference>
<dbReference type="GO" id="GO:0000139">
    <property type="term" value="C:Golgi membrane"/>
    <property type="evidence" value="ECO:0007669"/>
    <property type="project" value="TreeGrafter"/>
</dbReference>
<dbReference type="PROSITE" id="PS50026">
    <property type="entry name" value="EGF_3"/>
    <property type="match status" value="1"/>
</dbReference>
<dbReference type="GO" id="GO:0004252">
    <property type="term" value="F:serine-type endopeptidase activity"/>
    <property type="evidence" value="ECO:0007669"/>
    <property type="project" value="InterPro"/>
</dbReference>
<evidence type="ECO:0000259" key="12">
    <source>
        <dbReference type="PROSITE" id="PS50026"/>
    </source>
</evidence>
<dbReference type="Gene3D" id="2.60.120.260">
    <property type="entry name" value="Galactose-binding domain-like"/>
    <property type="match status" value="1"/>
</dbReference>
<feature type="transmembrane region" description="Helical" evidence="11">
    <location>
        <begin position="751"/>
        <end position="779"/>
    </location>
</feature>
<keyword evidence="11" id="KW-0812">Transmembrane</keyword>
<dbReference type="InterPro" id="IPR001881">
    <property type="entry name" value="EGF-like_Ca-bd_dom"/>
</dbReference>
<dbReference type="InterPro" id="IPR008979">
    <property type="entry name" value="Galactose-bd-like_sf"/>
</dbReference>
<evidence type="ECO:0000256" key="9">
    <source>
        <dbReference type="PROSITE-ProRule" id="PRU00076"/>
    </source>
</evidence>
<keyword evidence="11" id="KW-0472">Membrane</keyword>
<dbReference type="GO" id="GO:0005509">
    <property type="term" value="F:calcium ion binding"/>
    <property type="evidence" value="ECO:0007669"/>
    <property type="project" value="InterPro"/>
</dbReference>
<dbReference type="InterPro" id="IPR018097">
    <property type="entry name" value="EGF_Ca-bd_CS"/>
</dbReference>
<organism evidence="14 15">
    <name type="scientific">Geodia barretti</name>
    <name type="common">Barrett's horny sponge</name>
    <dbReference type="NCBI Taxonomy" id="519541"/>
    <lineage>
        <taxon>Eukaryota</taxon>
        <taxon>Metazoa</taxon>
        <taxon>Porifera</taxon>
        <taxon>Demospongiae</taxon>
        <taxon>Heteroscleromorpha</taxon>
        <taxon>Tetractinellida</taxon>
        <taxon>Astrophorina</taxon>
        <taxon>Geodiidae</taxon>
        <taxon>Geodia</taxon>
    </lineage>
</organism>
<evidence type="ECO:0000256" key="5">
    <source>
        <dbReference type="ARBA" id="ARBA00022737"/>
    </source>
</evidence>
<dbReference type="PANTHER" id="PTHR42884:SF23">
    <property type="entry name" value="FURIN-LIKE PROTEASE 2"/>
    <property type="match status" value="1"/>
</dbReference>
<dbReference type="PROSITE" id="PS01187">
    <property type="entry name" value="EGF_CA"/>
    <property type="match status" value="1"/>
</dbReference>
<dbReference type="InterPro" id="IPR000152">
    <property type="entry name" value="EGF-type_Asp/Asn_hydroxyl_site"/>
</dbReference>
<evidence type="ECO:0000256" key="8">
    <source>
        <dbReference type="ARBA" id="ARBA00023157"/>
    </source>
</evidence>
<dbReference type="InterPro" id="IPR002884">
    <property type="entry name" value="P_dom"/>
</dbReference>
<dbReference type="PROSITE" id="PS00010">
    <property type="entry name" value="ASX_HYDROXYL"/>
    <property type="match status" value="1"/>
</dbReference>
<dbReference type="InterPro" id="IPR009030">
    <property type="entry name" value="Growth_fac_rcpt_cys_sf"/>
</dbReference>
<evidence type="ECO:0000256" key="10">
    <source>
        <dbReference type="PROSITE-ProRule" id="PRU01240"/>
    </source>
</evidence>
<protein>
    <submittedName>
        <fullName evidence="14">Proprotein convertase subtilisin/kexin type 6</fullName>
    </submittedName>
</protein>
<dbReference type="Gene3D" id="3.40.50.200">
    <property type="entry name" value="Peptidase S8/S53 domain"/>
    <property type="match status" value="1"/>
</dbReference>
<feature type="domain" description="P/Homo B" evidence="13">
    <location>
        <begin position="182"/>
        <end position="314"/>
    </location>
</feature>
<keyword evidence="5" id="KW-0677">Repeat</keyword>
<dbReference type="InterPro" id="IPR049883">
    <property type="entry name" value="NOTCH1_EGF-like"/>
</dbReference>
<comment type="similarity">
    <text evidence="1">Belongs to the CRELD family.</text>
</comment>
<dbReference type="PROSITE" id="PS01186">
    <property type="entry name" value="EGF_2"/>
    <property type="match status" value="1"/>
</dbReference>
<dbReference type="Pfam" id="PF00082">
    <property type="entry name" value="Peptidase_S8"/>
    <property type="match status" value="1"/>
</dbReference>
<evidence type="ECO:0000313" key="14">
    <source>
        <dbReference type="EMBL" id="CAI8018606.1"/>
    </source>
</evidence>
<name>A0AA35RYJ8_GEOBA</name>
<evidence type="ECO:0000313" key="15">
    <source>
        <dbReference type="Proteomes" id="UP001174909"/>
    </source>
</evidence>
<dbReference type="EMBL" id="CASHTH010001698">
    <property type="protein sequence ID" value="CAI8018606.1"/>
    <property type="molecule type" value="Genomic_DNA"/>
</dbReference>
<dbReference type="SMART" id="SM00179">
    <property type="entry name" value="EGF_CA"/>
    <property type="match status" value="2"/>
</dbReference>
<gene>
    <name evidence="14" type="ORF">GBAR_LOCUS11269</name>
</gene>
<keyword evidence="7" id="KW-0720">Serine protease</keyword>
<evidence type="ECO:0000256" key="2">
    <source>
        <dbReference type="ARBA" id="ARBA00022536"/>
    </source>
</evidence>
<dbReference type="CDD" id="cd00064">
    <property type="entry name" value="FU"/>
    <property type="match status" value="1"/>
</dbReference>
<dbReference type="SMART" id="SM00539">
    <property type="entry name" value="NIDO"/>
    <property type="match status" value="1"/>
</dbReference>
<keyword evidence="8" id="KW-1015">Disulfide bond</keyword>
<dbReference type="InterPro" id="IPR023828">
    <property type="entry name" value="Peptidase_S8_Ser-AS"/>
</dbReference>
<dbReference type="InterPro" id="IPR000742">
    <property type="entry name" value="EGF"/>
</dbReference>